<dbReference type="EMBL" id="JAJUOS010000002">
    <property type="protein sequence ID" value="MCE5972606.1"/>
    <property type="molecule type" value="Genomic_DNA"/>
</dbReference>
<protein>
    <submittedName>
        <fullName evidence="1">AlpA family phage regulatory protein</fullName>
    </submittedName>
</protein>
<keyword evidence="2" id="KW-1185">Reference proteome</keyword>
<accession>A0ABS8YV35</accession>
<name>A0ABS8YV35_9RHOB</name>
<dbReference type="InterPro" id="IPR010260">
    <property type="entry name" value="AlpA"/>
</dbReference>
<sequence length="77" mass="8401">MSRHQNPEALARDRLVSFTGALKIIGISRSTAYRLIADKTLPQPIKLGALTFFSERELQTWIADRLASRGAGGSDAS</sequence>
<dbReference type="RefSeq" id="WP_233675619.1">
    <property type="nucleotide sequence ID" value="NZ_JAJUOS010000002.1"/>
</dbReference>
<reference evidence="1 2" key="1">
    <citation type="submission" date="2021-12" db="EMBL/GenBank/DDBJ databases">
        <title>Sinirhodobacter sp. WL0062 is a bacterium isolated from seawater.</title>
        <authorList>
            <person name="Wang L."/>
            <person name="He W."/>
            <person name="Zhang D.-F."/>
        </authorList>
    </citation>
    <scope>NUCLEOTIDE SEQUENCE [LARGE SCALE GENOMIC DNA]</scope>
    <source>
        <strain evidence="1 2">WL0062</strain>
    </source>
</reference>
<dbReference type="Proteomes" id="UP001521181">
    <property type="component" value="Unassembled WGS sequence"/>
</dbReference>
<evidence type="ECO:0000313" key="2">
    <source>
        <dbReference type="Proteomes" id="UP001521181"/>
    </source>
</evidence>
<dbReference type="Gene3D" id="1.10.238.160">
    <property type="match status" value="1"/>
</dbReference>
<dbReference type="Pfam" id="PF05930">
    <property type="entry name" value="Phage_AlpA"/>
    <property type="match status" value="1"/>
</dbReference>
<comment type="caution">
    <text evidence="1">The sequence shown here is derived from an EMBL/GenBank/DDBJ whole genome shotgun (WGS) entry which is preliminary data.</text>
</comment>
<evidence type="ECO:0000313" key="1">
    <source>
        <dbReference type="EMBL" id="MCE5972606.1"/>
    </source>
</evidence>
<organism evidence="1 2">
    <name type="scientific">Rhodobacter flavimaris</name>
    <dbReference type="NCBI Taxonomy" id="2907145"/>
    <lineage>
        <taxon>Bacteria</taxon>
        <taxon>Pseudomonadati</taxon>
        <taxon>Pseudomonadota</taxon>
        <taxon>Alphaproteobacteria</taxon>
        <taxon>Rhodobacterales</taxon>
        <taxon>Rhodobacter group</taxon>
        <taxon>Rhodobacter</taxon>
    </lineage>
</organism>
<gene>
    <name evidence="1" type="ORF">LZA78_03835</name>
</gene>
<proteinExistence type="predicted"/>